<organism evidence="1 2">
    <name type="scientific">Cloacimonas acidaminovorans (strain Evry)</name>
    <dbReference type="NCBI Taxonomy" id="459349"/>
    <lineage>
        <taxon>Bacteria</taxon>
        <taxon>Pseudomonadati</taxon>
        <taxon>Candidatus Cloacimonadota</taxon>
        <taxon>Candidatus Cloacimonadia</taxon>
        <taxon>Candidatus Cloacimonadales</taxon>
        <taxon>Candidatus Cloacimonadaceae</taxon>
        <taxon>Candidatus Cloacimonas</taxon>
    </lineage>
</organism>
<accession>B0VF41</accession>
<dbReference type="STRING" id="459349.CLOAM0183"/>
<dbReference type="HOGENOM" id="CLU_1425712_0_0_0"/>
<name>B0VF41_CLOAI</name>
<evidence type="ECO:0000313" key="1">
    <source>
        <dbReference type="EMBL" id="CAO80093.1"/>
    </source>
</evidence>
<sequence length="190" mass="21927">MKYAFLLLLLAEIMMLSALTFEAEELNFYLENDLWEMDGLFHFANYDSLSTHKLIFFPVPSDSLCLPPKIKALSVQDDKEGVVTMLNQAKNGFTFLLSLPALSFCSLHLDYTQTLKSNYAKYIITTTNSWGRPLPYAKYTLHPGINVQISSLPFPLQKQEGRNYIWEFFDFAPEKEFEVTFQTIPPEDQN</sequence>
<protein>
    <submittedName>
        <fullName evidence="1">Uncharacterized protein</fullName>
    </submittedName>
</protein>
<reference evidence="1 2" key="1">
    <citation type="journal article" date="2008" name="J. Bacteriol.">
        <title>'Candidatus Cloacamonas acidaminovorans': genome sequence reconstruction provides a first glimpse of a new bacterial division.</title>
        <authorList>
            <person name="Pelletier E."/>
            <person name="Kreimeyer A."/>
            <person name="Bocs S."/>
            <person name="Rouy Z."/>
            <person name="Gyapay G."/>
            <person name="Chouari R."/>
            <person name="Riviere D."/>
            <person name="Ganesan A."/>
            <person name="Daegelen P."/>
            <person name="Sghir A."/>
            <person name="Cohen G.N."/>
            <person name="Medigue C."/>
            <person name="Weissenbach J."/>
            <person name="Le Paslier D."/>
        </authorList>
    </citation>
    <scope>NUCLEOTIDE SEQUENCE [LARGE SCALE GENOMIC DNA]</scope>
    <source>
        <strain evidence="2">Evry</strain>
    </source>
</reference>
<gene>
    <name evidence="1" type="ordered locus">CLOAM0183</name>
</gene>
<dbReference type="AlphaFoldDB" id="B0VF41"/>
<dbReference type="RefSeq" id="WP_015423954.1">
    <property type="nucleotide sequence ID" value="NC_020449.1"/>
</dbReference>
<keyword evidence="2" id="KW-1185">Reference proteome</keyword>
<proteinExistence type="predicted"/>
<evidence type="ECO:0000313" key="2">
    <source>
        <dbReference type="Proteomes" id="UP000002019"/>
    </source>
</evidence>
<dbReference type="EMBL" id="CU466930">
    <property type="protein sequence ID" value="CAO80093.1"/>
    <property type="molecule type" value="Genomic_DNA"/>
</dbReference>
<dbReference type="KEGG" id="caci:CLOAM0183"/>
<dbReference type="Proteomes" id="UP000002019">
    <property type="component" value="Chromosome"/>
</dbReference>